<protein>
    <submittedName>
        <fullName evidence="1">Uncharacterized protein</fullName>
    </submittedName>
</protein>
<evidence type="ECO:0000313" key="2">
    <source>
        <dbReference type="Proteomes" id="UP001157502"/>
    </source>
</evidence>
<proteinExistence type="predicted"/>
<name>A0ACC2GN83_DALPE</name>
<comment type="caution">
    <text evidence="1">The sequence shown here is derived from an EMBL/GenBank/DDBJ whole genome shotgun (WGS) entry which is preliminary data.</text>
</comment>
<dbReference type="EMBL" id="CM055738">
    <property type="protein sequence ID" value="KAJ8005022.1"/>
    <property type="molecule type" value="Genomic_DNA"/>
</dbReference>
<accession>A0ACC2GN83</accession>
<dbReference type="Proteomes" id="UP001157502">
    <property type="component" value="Chromosome 11"/>
</dbReference>
<organism evidence="1 2">
    <name type="scientific">Dallia pectoralis</name>
    <name type="common">Alaska blackfish</name>
    <dbReference type="NCBI Taxonomy" id="75939"/>
    <lineage>
        <taxon>Eukaryota</taxon>
        <taxon>Metazoa</taxon>
        <taxon>Chordata</taxon>
        <taxon>Craniata</taxon>
        <taxon>Vertebrata</taxon>
        <taxon>Euteleostomi</taxon>
        <taxon>Actinopterygii</taxon>
        <taxon>Neopterygii</taxon>
        <taxon>Teleostei</taxon>
        <taxon>Protacanthopterygii</taxon>
        <taxon>Esociformes</taxon>
        <taxon>Umbridae</taxon>
        <taxon>Dallia</taxon>
    </lineage>
</organism>
<evidence type="ECO:0000313" key="1">
    <source>
        <dbReference type="EMBL" id="KAJ8005022.1"/>
    </source>
</evidence>
<reference evidence="1" key="1">
    <citation type="submission" date="2021-05" db="EMBL/GenBank/DDBJ databases">
        <authorList>
            <person name="Pan Q."/>
            <person name="Jouanno E."/>
            <person name="Zahm M."/>
            <person name="Klopp C."/>
            <person name="Cabau C."/>
            <person name="Louis A."/>
            <person name="Berthelot C."/>
            <person name="Parey E."/>
            <person name="Roest Crollius H."/>
            <person name="Montfort J."/>
            <person name="Robinson-Rechavi M."/>
            <person name="Bouchez O."/>
            <person name="Lampietro C."/>
            <person name="Lopez Roques C."/>
            <person name="Donnadieu C."/>
            <person name="Postlethwait J."/>
            <person name="Bobe J."/>
            <person name="Dillon D."/>
            <person name="Chandos A."/>
            <person name="von Hippel F."/>
            <person name="Guiguen Y."/>
        </authorList>
    </citation>
    <scope>NUCLEOTIDE SEQUENCE</scope>
    <source>
        <strain evidence="1">YG-Jan2019</strain>
    </source>
</reference>
<gene>
    <name evidence="1" type="ORF">DPEC_G00142330</name>
</gene>
<sequence>MVAKGATVAWTLDTRYHFLMKNSLQTMVRQATRETYSWKSTDPSLLASRSLKILSTFFCSPSSALSRSLSSPLLRVNLSPSLPEYLWKAAMSIAIPCWTCDMLTTKHTDRHTFEVELFIYSVISVIAGCYVLAHRDKSVPLFSSIMALKKLCNLKNIFF</sequence>
<keyword evidence="2" id="KW-1185">Reference proteome</keyword>